<dbReference type="AlphaFoldDB" id="A0ABD0JUN2"/>
<dbReference type="EMBL" id="JACVVK020000328">
    <property type="protein sequence ID" value="KAK7478350.1"/>
    <property type="molecule type" value="Genomic_DNA"/>
</dbReference>
<evidence type="ECO:0000256" key="1">
    <source>
        <dbReference type="ARBA" id="ARBA00004479"/>
    </source>
</evidence>
<evidence type="ECO:0000313" key="9">
    <source>
        <dbReference type="Proteomes" id="UP001519460"/>
    </source>
</evidence>
<sequence length="475" mass="52823">RAKVTKFTINGTSGSLTVNEWDNVTVIFTCNARGRPAPSVTLHNANRELLNEVGNTPSDEHEKTVSFTLVGVTSEDMGTYTCTADNNFPNPKQEKVQLNVTRIVEDPSLPVVICSIKPLDVPYDRLGVYRVEEEIEDPQTHDVWNPYFLNLFEQLSWDDDRAKVTKFTINGTSGSLTVNEWDNVTVIFTCNARGRPAPSVTLHNANRELLNEVGNTPSDEHKTVSFTLVGVTSEDMGTYTCTADNNFPRPKQDTVQLHVTRIVELPVVICSIKPLDVPYDRLGVYRVEEEIEDPQTRDVWKPYFLNLFEQLSWDDGIKCGAVVYKKNPSGASRPPIEREREIQSRYASLKGDNRGRHRAKVTKFTINGTSGSLTVNEWDNVTVIFTCNARGRPAPSVTLHNANRELLNEVGNTPSDEHDKTVSSTLVGVTSEDMGTYTLSPSKGGDPFPYWAIIVIVLILSLAAVGVAVARRVLK</sequence>
<feature type="transmembrane region" description="Helical" evidence="6">
    <location>
        <begin position="448"/>
        <end position="470"/>
    </location>
</feature>
<proteinExistence type="predicted"/>
<dbReference type="PANTHER" id="PTHR11640">
    <property type="entry name" value="NEPHRIN"/>
    <property type="match status" value="1"/>
</dbReference>
<evidence type="ECO:0000256" key="3">
    <source>
        <dbReference type="ARBA" id="ARBA00023157"/>
    </source>
</evidence>
<keyword evidence="9" id="KW-1185">Reference proteome</keyword>
<dbReference type="InterPro" id="IPR003599">
    <property type="entry name" value="Ig_sub"/>
</dbReference>
<keyword evidence="5" id="KW-0393">Immunoglobulin domain</keyword>
<keyword evidence="4" id="KW-0325">Glycoprotein</keyword>
<evidence type="ECO:0000256" key="6">
    <source>
        <dbReference type="SAM" id="Phobius"/>
    </source>
</evidence>
<dbReference type="InterPro" id="IPR003598">
    <property type="entry name" value="Ig_sub2"/>
</dbReference>
<keyword evidence="2 6" id="KW-0472">Membrane</keyword>
<dbReference type="InterPro" id="IPR036179">
    <property type="entry name" value="Ig-like_dom_sf"/>
</dbReference>
<feature type="non-terminal residue" evidence="8">
    <location>
        <position position="1"/>
    </location>
</feature>
<name>A0ABD0JUN2_9CAEN</name>
<dbReference type="InterPro" id="IPR007110">
    <property type="entry name" value="Ig-like_dom"/>
</dbReference>
<evidence type="ECO:0000313" key="8">
    <source>
        <dbReference type="EMBL" id="KAK7478350.1"/>
    </source>
</evidence>
<dbReference type="PROSITE" id="PS50835">
    <property type="entry name" value="IG_LIKE"/>
    <property type="match status" value="2"/>
</dbReference>
<dbReference type="CDD" id="cd00096">
    <property type="entry name" value="Ig"/>
    <property type="match status" value="3"/>
</dbReference>
<dbReference type="Pfam" id="PF13927">
    <property type="entry name" value="Ig_3"/>
    <property type="match status" value="2"/>
</dbReference>
<keyword evidence="3" id="KW-1015">Disulfide bond</keyword>
<organism evidence="8 9">
    <name type="scientific">Batillaria attramentaria</name>
    <dbReference type="NCBI Taxonomy" id="370345"/>
    <lineage>
        <taxon>Eukaryota</taxon>
        <taxon>Metazoa</taxon>
        <taxon>Spiralia</taxon>
        <taxon>Lophotrochozoa</taxon>
        <taxon>Mollusca</taxon>
        <taxon>Gastropoda</taxon>
        <taxon>Caenogastropoda</taxon>
        <taxon>Sorbeoconcha</taxon>
        <taxon>Cerithioidea</taxon>
        <taxon>Batillariidae</taxon>
        <taxon>Batillaria</taxon>
    </lineage>
</organism>
<protein>
    <recommendedName>
        <fullName evidence="7">Ig-like domain-containing protein</fullName>
    </recommendedName>
</protein>
<dbReference type="InterPro" id="IPR013783">
    <property type="entry name" value="Ig-like_fold"/>
</dbReference>
<comment type="subcellular location">
    <subcellularLocation>
        <location evidence="1">Membrane</location>
        <topology evidence="1">Single-pass type I membrane protein</topology>
    </subcellularLocation>
</comment>
<dbReference type="SMART" id="SM00409">
    <property type="entry name" value="IG"/>
    <property type="match status" value="3"/>
</dbReference>
<dbReference type="Proteomes" id="UP001519460">
    <property type="component" value="Unassembled WGS sequence"/>
</dbReference>
<comment type="caution">
    <text evidence="8">The sequence shown here is derived from an EMBL/GenBank/DDBJ whole genome shotgun (WGS) entry which is preliminary data.</text>
</comment>
<dbReference type="Gene3D" id="2.60.40.10">
    <property type="entry name" value="Immunoglobulins"/>
    <property type="match status" value="3"/>
</dbReference>
<dbReference type="SMART" id="SM00408">
    <property type="entry name" value="IGc2"/>
    <property type="match status" value="3"/>
</dbReference>
<keyword evidence="6" id="KW-1133">Transmembrane helix</keyword>
<dbReference type="SUPFAM" id="SSF48726">
    <property type="entry name" value="Immunoglobulin"/>
    <property type="match status" value="3"/>
</dbReference>
<evidence type="ECO:0000256" key="5">
    <source>
        <dbReference type="ARBA" id="ARBA00023319"/>
    </source>
</evidence>
<evidence type="ECO:0000256" key="2">
    <source>
        <dbReference type="ARBA" id="ARBA00023136"/>
    </source>
</evidence>
<feature type="domain" description="Ig-like" evidence="7">
    <location>
        <begin position="2"/>
        <end position="101"/>
    </location>
</feature>
<reference evidence="8 9" key="1">
    <citation type="journal article" date="2023" name="Sci. Data">
        <title>Genome assembly of the Korean intertidal mud-creeper Batillaria attramentaria.</title>
        <authorList>
            <person name="Patra A.K."/>
            <person name="Ho P.T."/>
            <person name="Jun S."/>
            <person name="Lee S.J."/>
            <person name="Kim Y."/>
            <person name="Won Y.J."/>
        </authorList>
    </citation>
    <scope>NUCLEOTIDE SEQUENCE [LARGE SCALE GENOMIC DNA]</scope>
    <source>
        <strain evidence="8">Wonlab-2016</strain>
    </source>
</reference>
<evidence type="ECO:0000256" key="4">
    <source>
        <dbReference type="ARBA" id="ARBA00023180"/>
    </source>
</evidence>
<accession>A0ABD0JUN2</accession>
<dbReference type="InterPro" id="IPR051275">
    <property type="entry name" value="Cell_adhesion_signaling"/>
</dbReference>
<dbReference type="PANTHER" id="PTHR11640:SF31">
    <property type="entry name" value="IRREGULAR CHIASM C-ROUGHEST PROTEIN-RELATED"/>
    <property type="match status" value="1"/>
</dbReference>
<feature type="domain" description="Ig-like" evidence="7">
    <location>
        <begin position="162"/>
        <end position="260"/>
    </location>
</feature>
<keyword evidence="6" id="KW-0812">Transmembrane</keyword>
<evidence type="ECO:0000259" key="7">
    <source>
        <dbReference type="PROSITE" id="PS50835"/>
    </source>
</evidence>
<dbReference type="GO" id="GO:0016020">
    <property type="term" value="C:membrane"/>
    <property type="evidence" value="ECO:0007669"/>
    <property type="project" value="UniProtKB-SubCell"/>
</dbReference>
<gene>
    <name evidence="8" type="ORF">BaRGS_00030424</name>
</gene>